<sequence length="147" mass="16869">MTHAIRFEKSPVRAPRSERNKARSEDWAAVHQERALSEELWCVHIEGLDDFVATVSREAAEQEASAINAYLDSSKHTREERSPTRMVRASAAVWPYTPEGHARSLETDWEDLQRMPHRQVKQNPHGDTLSFVLRWMKALVRSAGHKG</sequence>
<dbReference type="Proteomes" id="UP001494588">
    <property type="component" value="Unassembled WGS sequence"/>
</dbReference>
<keyword evidence="3" id="KW-1185">Reference proteome</keyword>
<protein>
    <submittedName>
        <fullName evidence="2">Uncharacterized protein</fullName>
    </submittedName>
</protein>
<reference evidence="2 3" key="1">
    <citation type="submission" date="2024-01" db="EMBL/GenBank/DDBJ databases">
        <title>The diversity of rhizobia nodulating Mimosa spp. in eleven states of Brazil covering several biomes is determined by host plant, location, and edaphic factors.</title>
        <authorList>
            <person name="Rouws L."/>
            <person name="Barauna A."/>
            <person name="Beukes C."/>
            <person name="De Faria S.M."/>
            <person name="Gross E."/>
            <person name="Dos Reis Junior F.B."/>
            <person name="Simon M."/>
            <person name="Maluk M."/>
            <person name="Odee D.W."/>
            <person name="Kenicer G."/>
            <person name="Young J.P.W."/>
            <person name="Reis V.M."/>
            <person name="Zilli J."/>
            <person name="James E.K."/>
        </authorList>
    </citation>
    <scope>NUCLEOTIDE SEQUENCE [LARGE SCALE GENOMIC DNA]</scope>
    <source>
        <strain evidence="2 3">JPY77</strain>
    </source>
</reference>
<organism evidence="2 3">
    <name type="scientific">Paraburkholderia sabiae</name>
    <dbReference type="NCBI Taxonomy" id="273251"/>
    <lineage>
        <taxon>Bacteria</taxon>
        <taxon>Pseudomonadati</taxon>
        <taxon>Pseudomonadota</taxon>
        <taxon>Betaproteobacteria</taxon>
        <taxon>Burkholderiales</taxon>
        <taxon>Burkholderiaceae</taxon>
        <taxon>Paraburkholderia</taxon>
    </lineage>
</organism>
<name>A0ABU9QEN6_9BURK</name>
<evidence type="ECO:0000313" key="3">
    <source>
        <dbReference type="Proteomes" id="UP001494588"/>
    </source>
</evidence>
<dbReference type="EMBL" id="JAZHGC010000015">
    <property type="protein sequence ID" value="MEM5287887.1"/>
    <property type="molecule type" value="Genomic_DNA"/>
</dbReference>
<gene>
    <name evidence="2" type="ORF">V4C55_19325</name>
</gene>
<feature type="region of interest" description="Disordered" evidence="1">
    <location>
        <begin position="1"/>
        <end position="25"/>
    </location>
</feature>
<proteinExistence type="predicted"/>
<dbReference type="RefSeq" id="WP_307792373.1">
    <property type="nucleotide sequence ID" value="NZ_CAJHCS010000013.1"/>
</dbReference>
<comment type="caution">
    <text evidence="2">The sequence shown here is derived from an EMBL/GenBank/DDBJ whole genome shotgun (WGS) entry which is preliminary data.</text>
</comment>
<evidence type="ECO:0000256" key="1">
    <source>
        <dbReference type="SAM" id="MobiDB-lite"/>
    </source>
</evidence>
<evidence type="ECO:0000313" key="2">
    <source>
        <dbReference type="EMBL" id="MEM5287887.1"/>
    </source>
</evidence>
<accession>A0ABU9QEN6</accession>